<dbReference type="UniPathway" id="UPA00337"/>
<name>A0A5M3XK65_9ACTN</name>
<dbReference type="InterPro" id="IPR050148">
    <property type="entry name" value="Terpene_synthase-like"/>
</dbReference>
<gene>
    <name evidence="2" type="ORF">Aple_041480</name>
</gene>
<proteinExistence type="predicted"/>
<dbReference type="Pfam" id="PF13243">
    <property type="entry name" value="SQHop_cyclase_C"/>
    <property type="match status" value="1"/>
</dbReference>
<evidence type="ECO:0000313" key="2">
    <source>
        <dbReference type="EMBL" id="GES21252.1"/>
    </source>
</evidence>
<dbReference type="Gene3D" id="1.50.10.20">
    <property type="match status" value="1"/>
</dbReference>
<keyword evidence="3" id="KW-1185">Reference proteome</keyword>
<dbReference type="Proteomes" id="UP000377595">
    <property type="component" value="Unassembled WGS sequence"/>
</dbReference>
<dbReference type="EMBL" id="BLAF01000022">
    <property type="protein sequence ID" value="GES21252.1"/>
    <property type="molecule type" value="Genomic_DNA"/>
</dbReference>
<organism evidence="2 3">
    <name type="scientific">Acrocarpospora pleiomorpha</name>
    <dbReference type="NCBI Taxonomy" id="90975"/>
    <lineage>
        <taxon>Bacteria</taxon>
        <taxon>Bacillati</taxon>
        <taxon>Actinomycetota</taxon>
        <taxon>Actinomycetes</taxon>
        <taxon>Streptosporangiales</taxon>
        <taxon>Streptosporangiaceae</taxon>
        <taxon>Acrocarpospora</taxon>
    </lineage>
</organism>
<dbReference type="PANTHER" id="PTHR31739:SF25">
    <property type="entry name" value="(E,E)-GERANYLLINALOOL SYNTHASE"/>
    <property type="match status" value="1"/>
</dbReference>
<dbReference type="AlphaFoldDB" id="A0A5M3XK65"/>
<dbReference type="Gene3D" id="1.50.10.160">
    <property type="match status" value="1"/>
</dbReference>
<protein>
    <recommendedName>
        <fullName evidence="1">Squalene cyclase C-terminal domain-containing protein</fullName>
    </recommendedName>
</protein>
<feature type="domain" description="Squalene cyclase C-terminal" evidence="1">
    <location>
        <begin position="348"/>
        <end position="477"/>
    </location>
</feature>
<accession>A0A5M3XK65</accession>
<dbReference type="InterPro" id="IPR008930">
    <property type="entry name" value="Terpenoid_cyclase/PrenylTrfase"/>
</dbReference>
<dbReference type="GO" id="GO:0016102">
    <property type="term" value="P:diterpenoid biosynthetic process"/>
    <property type="evidence" value="ECO:0007669"/>
    <property type="project" value="TreeGrafter"/>
</dbReference>
<evidence type="ECO:0000259" key="1">
    <source>
        <dbReference type="Pfam" id="PF13243"/>
    </source>
</evidence>
<dbReference type="SUPFAM" id="SSF48239">
    <property type="entry name" value="Terpenoid cyclases/Protein prenyltransferases"/>
    <property type="match status" value="2"/>
</dbReference>
<dbReference type="RefSeq" id="WP_246264665.1">
    <property type="nucleotide sequence ID" value="NZ_BAAAHM010000014.1"/>
</dbReference>
<dbReference type="PANTHER" id="PTHR31739">
    <property type="entry name" value="ENT-COPALYL DIPHOSPHATE SYNTHASE, CHLOROPLASTIC"/>
    <property type="match status" value="1"/>
</dbReference>
<dbReference type="InterPro" id="IPR032696">
    <property type="entry name" value="SQ_cyclase_C"/>
</dbReference>
<reference evidence="2 3" key="1">
    <citation type="submission" date="2019-10" db="EMBL/GenBank/DDBJ databases">
        <title>Whole genome shotgun sequence of Acrocarpospora pleiomorpha NBRC 16267.</title>
        <authorList>
            <person name="Ichikawa N."/>
            <person name="Kimura A."/>
            <person name="Kitahashi Y."/>
            <person name="Komaki H."/>
            <person name="Oguchi A."/>
        </authorList>
    </citation>
    <scope>NUCLEOTIDE SEQUENCE [LARGE SCALE GENOMIC DNA]</scope>
    <source>
        <strain evidence="2 3">NBRC 16267</strain>
    </source>
</reference>
<evidence type="ECO:0000313" key="3">
    <source>
        <dbReference type="Proteomes" id="UP000377595"/>
    </source>
</evidence>
<dbReference type="GO" id="GO:0010333">
    <property type="term" value="F:terpene synthase activity"/>
    <property type="evidence" value="ECO:0007669"/>
    <property type="project" value="InterPro"/>
</dbReference>
<comment type="caution">
    <text evidence="2">The sequence shown here is derived from an EMBL/GenBank/DDBJ whole genome shotgun (WGS) entry which is preliminary data.</text>
</comment>
<dbReference type="GO" id="GO:0000287">
    <property type="term" value="F:magnesium ion binding"/>
    <property type="evidence" value="ECO:0007669"/>
    <property type="project" value="TreeGrafter"/>
</dbReference>
<sequence length="524" mass="56826">MIREGVVTAHDLLARAQELIDGIAAEPWGQVSPSVYETGRMITLAPWLGAHHERILYLLANQRPDGGWGGPGGYALAPTLSATEALLGSLLREDHGLDRARMMAAVDRGLEWLVRSRHDDLPDMPALELIVPALTESITRHLDGLPGSALEGAGWGEVRLELPSGMRGDALPVIRSRVASGGRIPEKLLHALEVAEEAAYAAPGVDVKGPGTIGASPAATAAWLGERGRLNPLSPARRHLEEVVRRHAGPVPCGIPITVFEQAWVVSWLARGDLPVSVPPAIVASLELSLAPGGVAAGPGLPKDADTTSVALYALSLLGRPHEPKSLWEYDTGSHFSTWPGEEGVSLTVNAHVLDAFGSYRRSVEDADPRYGQAMDRLSRWLCERQRLDGSWFDRWHASPYYATTCCCLALHEFGSGPAAAAVARASRWVRRTQRADGSWGLWTGTMEETAYAMHILLLMDDVDEEALTRGHAYLSREVDIVDDPPMWHDKDLYLPEAIVRGVVLSATRLVERTVVGTVRHSKI</sequence>